<evidence type="ECO:0000313" key="2">
    <source>
        <dbReference type="EMBL" id="EGG13442.1"/>
    </source>
</evidence>
<dbReference type="Proteomes" id="UP000007797">
    <property type="component" value="Unassembled WGS sequence"/>
</dbReference>
<gene>
    <name evidence="2" type="ORF">DFA_11203</name>
</gene>
<keyword evidence="1" id="KW-0812">Transmembrane</keyword>
<dbReference type="KEGG" id="dfa:DFA_11203"/>
<accession>F4QFD5</accession>
<proteinExistence type="predicted"/>
<evidence type="ECO:0000313" key="3">
    <source>
        <dbReference type="Proteomes" id="UP000007797"/>
    </source>
</evidence>
<dbReference type="AlphaFoldDB" id="F4QFD5"/>
<keyword evidence="1" id="KW-0472">Membrane</keyword>
<protein>
    <submittedName>
        <fullName evidence="2">Uncharacterized protein</fullName>
    </submittedName>
</protein>
<feature type="transmembrane region" description="Helical" evidence="1">
    <location>
        <begin position="188"/>
        <end position="209"/>
    </location>
</feature>
<sequence length="237" mass="27515">MGPPKNGKEDYVACFSFIGSEILAKMGTRVPPSYYMMATLLVVAGYTMGFPNYCQGRFIDTIKHTLVKMNKEIPRTMPDLAIKIQHLYNRYYGMVDRQRTIVWDKIKLTHYLKNNSIREYNPTRYPPTKENFERIIGITKLIMIDVYMNTFSKDKPVDDADSVEVILEKMGRMVLPHSNIQEDWAKDVMMNVLSVTLLAFQAGVVNYVYPPLIDGYLKSVVLDYLEYPMFIYKDDLN</sequence>
<organism evidence="2 3">
    <name type="scientific">Cavenderia fasciculata</name>
    <name type="common">Slime mold</name>
    <name type="synonym">Dictyostelium fasciculatum</name>
    <dbReference type="NCBI Taxonomy" id="261658"/>
    <lineage>
        <taxon>Eukaryota</taxon>
        <taxon>Amoebozoa</taxon>
        <taxon>Evosea</taxon>
        <taxon>Eumycetozoa</taxon>
        <taxon>Dictyostelia</taxon>
        <taxon>Acytosteliales</taxon>
        <taxon>Cavenderiaceae</taxon>
        <taxon>Cavenderia</taxon>
    </lineage>
</organism>
<keyword evidence="3" id="KW-1185">Reference proteome</keyword>
<name>F4QFD5_CACFS</name>
<feature type="transmembrane region" description="Helical" evidence="1">
    <location>
        <begin position="34"/>
        <end position="54"/>
    </location>
</feature>
<evidence type="ECO:0000256" key="1">
    <source>
        <dbReference type="SAM" id="Phobius"/>
    </source>
</evidence>
<dbReference type="RefSeq" id="XP_004350146.1">
    <property type="nucleotide sequence ID" value="XM_004350096.1"/>
</dbReference>
<dbReference type="GeneID" id="14866457"/>
<reference evidence="3" key="1">
    <citation type="journal article" date="2011" name="Genome Res.">
        <title>Phylogeny-wide analysis of social amoeba genomes highlights ancient origins for complex intercellular communication.</title>
        <authorList>
            <person name="Heidel A.J."/>
            <person name="Lawal H.M."/>
            <person name="Felder M."/>
            <person name="Schilde C."/>
            <person name="Helps N.R."/>
            <person name="Tunggal B."/>
            <person name="Rivero F."/>
            <person name="John U."/>
            <person name="Schleicher M."/>
            <person name="Eichinger L."/>
            <person name="Platzer M."/>
            <person name="Noegel A.A."/>
            <person name="Schaap P."/>
            <person name="Gloeckner G."/>
        </authorList>
    </citation>
    <scope>NUCLEOTIDE SEQUENCE [LARGE SCALE GENOMIC DNA]</scope>
    <source>
        <strain evidence="3">SH3</strain>
    </source>
</reference>
<keyword evidence="1" id="KW-1133">Transmembrane helix</keyword>
<dbReference type="EMBL" id="GL883029">
    <property type="protein sequence ID" value="EGG13442.1"/>
    <property type="molecule type" value="Genomic_DNA"/>
</dbReference>